<evidence type="ECO:0000313" key="2">
    <source>
        <dbReference type="EMBL" id="SBS79380.1"/>
    </source>
</evidence>
<reference evidence="2" key="1">
    <citation type="submission" date="2016-03" db="EMBL/GenBank/DDBJ databases">
        <authorList>
            <person name="Ploux O."/>
        </authorList>
    </citation>
    <scope>NUCLEOTIDE SEQUENCE</scope>
    <source>
        <strain evidence="2">UC10</strain>
    </source>
</reference>
<protein>
    <submittedName>
        <fullName evidence="2">Uncharacterized protein</fullName>
    </submittedName>
</protein>
<gene>
    <name evidence="2" type="ORF">MHPYR_770008</name>
</gene>
<feature type="region of interest" description="Disordered" evidence="1">
    <location>
        <begin position="68"/>
        <end position="97"/>
    </location>
</feature>
<organism evidence="2">
    <name type="scientific">uncultured Mycobacterium sp</name>
    <dbReference type="NCBI Taxonomy" id="171292"/>
    <lineage>
        <taxon>Bacteria</taxon>
        <taxon>Bacillati</taxon>
        <taxon>Actinomycetota</taxon>
        <taxon>Actinomycetes</taxon>
        <taxon>Mycobacteriales</taxon>
        <taxon>Mycobacteriaceae</taxon>
        <taxon>Mycobacterium</taxon>
        <taxon>environmental samples</taxon>
    </lineage>
</organism>
<feature type="region of interest" description="Disordered" evidence="1">
    <location>
        <begin position="1"/>
        <end position="29"/>
    </location>
</feature>
<accession>A0A1Y5PPR7</accession>
<name>A0A1Y5PPR7_9MYCO</name>
<evidence type="ECO:0000256" key="1">
    <source>
        <dbReference type="SAM" id="MobiDB-lite"/>
    </source>
</evidence>
<dbReference type="EMBL" id="FLQS01000075">
    <property type="protein sequence ID" value="SBS79380.1"/>
    <property type="molecule type" value="Genomic_DNA"/>
</dbReference>
<proteinExistence type="predicted"/>
<dbReference type="AlphaFoldDB" id="A0A1Y5PPR7"/>
<sequence length="97" mass="10567">MFMAALRPTAKGWVEPGPPPRCPQGHPLRGPHRVLVGTQQCAACSRRGEGPHRTYTCRACGATAYDPPERPDCTFTALDGRPLNKARNKPAESKTRS</sequence>